<feature type="compositionally biased region" description="Polar residues" evidence="1">
    <location>
        <begin position="183"/>
        <end position="202"/>
    </location>
</feature>
<evidence type="ECO:0000313" key="3">
    <source>
        <dbReference type="Proteomes" id="UP000187203"/>
    </source>
</evidence>
<feature type="compositionally biased region" description="Polar residues" evidence="1">
    <location>
        <begin position="117"/>
        <end position="154"/>
    </location>
</feature>
<comment type="caution">
    <text evidence="2">The sequence shown here is derived from an EMBL/GenBank/DDBJ whole genome shotgun (WGS) entry which is preliminary data.</text>
</comment>
<dbReference type="PANTHER" id="PTHR47481:SF9">
    <property type="entry name" value="RETROTRANSPOSON GAG DOMAIN-CONTAINING PROTEIN"/>
    <property type="match status" value="1"/>
</dbReference>
<sequence>MFANKSRSRVMDLKNTLTSTKRGTKSVSEYLQFMKHIAAEIKLTGANVEEDDLVLYILNGLGSDFREISANIRARDTSIGFDELHDKLTSYELFLKQESTQNHAAISVPTANFTWQMPSNKSFRSRSRQNGTNRHSNGNSRKASNDDGSNTGNRLPSSISSSAPSSSSPLPAASCGLAPSHEVLQSSLPSSPTTHELSNPIS</sequence>
<dbReference type="Proteomes" id="UP000187203">
    <property type="component" value="Unassembled WGS sequence"/>
</dbReference>
<organism evidence="2 3">
    <name type="scientific">Corchorus olitorius</name>
    <dbReference type="NCBI Taxonomy" id="93759"/>
    <lineage>
        <taxon>Eukaryota</taxon>
        <taxon>Viridiplantae</taxon>
        <taxon>Streptophyta</taxon>
        <taxon>Embryophyta</taxon>
        <taxon>Tracheophyta</taxon>
        <taxon>Spermatophyta</taxon>
        <taxon>Magnoliopsida</taxon>
        <taxon>eudicotyledons</taxon>
        <taxon>Gunneridae</taxon>
        <taxon>Pentapetalae</taxon>
        <taxon>rosids</taxon>
        <taxon>malvids</taxon>
        <taxon>Malvales</taxon>
        <taxon>Malvaceae</taxon>
        <taxon>Grewioideae</taxon>
        <taxon>Apeibeae</taxon>
        <taxon>Corchorus</taxon>
    </lineage>
</organism>
<reference evidence="3" key="1">
    <citation type="submission" date="2013-09" db="EMBL/GenBank/DDBJ databases">
        <title>Corchorus olitorius genome sequencing.</title>
        <authorList>
            <person name="Alam M."/>
            <person name="Haque M.S."/>
            <person name="Islam M.S."/>
            <person name="Emdad E.M."/>
            <person name="Islam M.M."/>
            <person name="Ahmed B."/>
            <person name="Halim A."/>
            <person name="Hossen Q.M.M."/>
            <person name="Hossain M.Z."/>
            <person name="Ahmed R."/>
            <person name="Khan M.M."/>
            <person name="Islam R."/>
            <person name="Rashid M.M."/>
            <person name="Khan S.A."/>
            <person name="Rahman M.S."/>
            <person name="Alam M."/>
            <person name="Yahiya A.S."/>
            <person name="Khan M.S."/>
            <person name="Azam M.S."/>
            <person name="Haque T."/>
            <person name="Lashkar M.Z.H."/>
            <person name="Akhand A.I."/>
            <person name="Morshed G."/>
            <person name="Roy S."/>
            <person name="Uddin K.S."/>
            <person name="Rabeya T."/>
            <person name="Hossain A.S."/>
            <person name="Chowdhury A."/>
            <person name="Snigdha A.R."/>
            <person name="Mortoza M.S."/>
            <person name="Matin S.A."/>
            <person name="Hoque S.M.E."/>
            <person name="Islam M.K."/>
            <person name="Roy D.K."/>
            <person name="Haider R."/>
            <person name="Moosa M.M."/>
            <person name="Elias S.M."/>
            <person name="Hasan A.M."/>
            <person name="Jahan S."/>
            <person name="Shafiuddin M."/>
            <person name="Mahmood N."/>
            <person name="Shommy N.S."/>
        </authorList>
    </citation>
    <scope>NUCLEOTIDE SEQUENCE [LARGE SCALE GENOMIC DNA]</scope>
    <source>
        <strain evidence="3">cv. O-4</strain>
    </source>
</reference>
<evidence type="ECO:0000313" key="2">
    <source>
        <dbReference type="EMBL" id="OMO49464.1"/>
    </source>
</evidence>
<evidence type="ECO:0000256" key="1">
    <source>
        <dbReference type="SAM" id="MobiDB-lite"/>
    </source>
</evidence>
<proteinExistence type="predicted"/>
<feature type="region of interest" description="Disordered" evidence="1">
    <location>
        <begin position="117"/>
        <end position="202"/>
    </location>
</feature>
<accession>A0A1R3FUE6</accession>
<protein>
    <submittedName>
        <fullName evidence="2">Uncharacterized protein</fullName>
    </submittedName>
</protein>
<keyword evidence="3" id="KW-1185">Reference proteome</keyword>
<dbReference type="AlphaFoldDB" id="A0A1R3FUE6"/>
<gene>
    <name evidence="2" type="ORF">COLO4_38540</name>
</gene>
<feature type="compositionally biased region" description="Low complexity" evidence="1">
    <location>
        <begin position="155"/>
        <end position="180"/>
    </location>
</feature>
<dbReference type="OrthoDB" id="1748459at2759"/>
<dbReference type="STRING" id="93759.A0A1R3FUE6"/>
<dbReference type="EMBL" id="AWUE01024871">
    <property type="protein sequence ID" value="OMO49464.1"/>
    <property type="molecule type" value="Genomic_DNA"/>
</dbReference>
<name>A0A1R3FUE6_9ROSI</name>
<dbReference type="PANTHER" id="PTHR47481">
    <property type="match status" value="1"/>
</dbReference>
<dbReference type="Pfam" id="PF14223">
    <property type="entry name" value="Retrotran_gag_2"/>
    <property type="match status" value="1"/>
</dbReference>